<evidence type="ECO:0008006" key="3">
    <source>
        <dbReference type="Google" id="ProtNLM"/>
    </source>
</evidence>
<dbReference type="InterPro" id="IPR036514">
    <property type="entry name" value="SGNH_hydro_sf"/>
</dbReference>
<sequence length="263" mass="28947">MISFNTPKQFWLFSLIFLSACGSGSSNTKVPQSNTSESPTPITQNNIEDNYNIIIYGNSHSSQLGRIIEHIIENQYPDKSVQTTTVSGPFLDNIVSIRANVDKLKNKNLSHAIFQGQKYSQSGLTTFPTDAAEHLISSAKAQNITPILFPEHPQRGNLEEGQRVYDLHLSISAKQPSCVAPIGLVWNRLLVLMPNAKLHMDDGNHASYAGNVLTAMTFSEIITSRPADIMKFDPTINLSKQEQALFGQVVTEVLNLYPACGVS</sequence>
<dbReference type="Gene3D" id="3.40.50.1110">
    <property type="entry name" value="SGNH hydrolase"/>
    <property type="match status" value="1"/>
</dbReference>
<evidence type="ECO:0000313" key="1">
    <source>
        <dbReference type="EMBL" id="MDP2563122.1"/>
    </source>
</evidence>
<reference evidence="1" key="1">
    <citation type="submission" date="2023-07" db="EMBL/GenBank/DDBJ databases">
        <title>Genome content predicts the carbon catabolic preferences of heterotrophic bacteria.</title>
        <authorList>
            <person name="Gralka M."/>
        </authorList>
    </citation>
    <scope>NUCLEOTIDE SEQUENCE</scope>
    <source>
        <strain evidence="1">4G09</strain>
    </source>
</reference>
<evidence type="ECO:0000313" key="2">
    <source>
        <dbReference type="Proteomes" id="UP001177212"/>
    </source>
</evidence>
<dbReference type="EMBL" id="JAUYVT010000001">
    <property type="protein sequence ID" value="MDP2563122.1"/>
    <property type="molecule type" value="Genomic_DNA"/>
</dbReference>
<name>A0ABT9F8L4_9GAMM</name>
<organism evidence="1 2">
    <name type="scientific">Pseudoalteromonas marina</name>
    <dbReference type="NCBI Taxonomy" id="267375"/>
    <lineage>
        <taxon>Bacteria</taxon>
        <taxon>Pseudomonadati</taxon>
        <taxon>Pseudomonadota</taxon>
        <taxon>Gammaproteobacteria</taxon>
        <taxon>Alteromonadales</taxon>
        <taxon>Pseudoalteromonadaceae</taxon>
        <taxon>Pseudoalteromonas</taxon>
    </lineage>
</organism>
<proteinExistence type="predicted"/>
<dbReference type="RefSeq" id="WP_305397487.1">
    <property type="nucleotide sequence ID" value="NZ_JAUYVT010000001.1"/>
</dbReference>
<comment type="caution">
    <text evidence="1">The sequence shown here is derived from an EMBL/GenBank/DDBJ whole genome shotgun (WGS) entry which is preliminary data.</text>
</comment>
<dbReference type="Proteomes" id="UP001177212">
    <property type="component" value="Unassembled WGS sequence"/>
</dbReference>
<protein>
    <recommendedName>
        <fullName evidence="3">Lipoprotein</fullName>
    </recommendedName>
</protein>
<keyword evidence="2" id="KW-1185">Reference proteome</keyword>
<accession>A0ABT9F8L4</accession>
<gene>
    <name evidence="1" type="ORF">Q8W34_00645</name>
</gene>